<gene>
    <name evidence="12" type="ORF">Scaly_1320200</name>
</gene>
<evidence type="ECO:0000259" key="11">
    <source>
        <dbReference type="PROSITE" id="PS51387"/>
    </source>
</evidence>
<evidence type="ECO:0000256" key="2">
    <source>
        <dbReference type="ARBA" id="ARBA00004913"/>
    </source>
</evidence>
<evidence type="ECO:0000256" key="5">
    <source>
        <dbReference type="ARBA" id="ARBA00022630"/>
    </source>
</evidence>
<dbReference type="GO" id="GO:0071949">
    <property type="term" value="F:FAD binding"/>
    <property type="evidence" value="ECO:0007669"/>
    <property type="project" value="InterPro"/>
</dbReference>
<reference evidence="12" key="1">
    <citation type="submission" date="2020-06" db="EMBL/GenBank/DDBJ databases">
        <authorList>
            <person name="Li T."/>
            <person name="Hu X."/>
            <person name="Zhang T."/>
            <person name="Song X."/>
            <person name="Zhang H."/>
            <person name="Dai N."/>
            <person name="Sheng W."/>
            <person name="Hou X."/>
            <person name="Wei L."/>
        </authorList>
    </citation>
    <scope>NUCLEOTIDE SEQUENCE</scope>
    <source>
        <strain evidence="12">KEN8</strain>
        <tissue evidence="12">Leaf</tissue>
    </source>
</reference>
<feature type="domain" description="FAD-binding PCMH-type" evidence="11">
    <location>
        <begin position="154"/>
        <end position="328"/>
    </location>
</feature>
<feature type="region of interest" description="Disordered" evidence="10">
    <location>
        <begin position="56"/>
        <end position="104"/>
    </location>
</feature>
<dbReference type="PROSITE" id="PS51387">
    <property type="entry name" value="FAD_PCMH"/>
    <property type="match status" value="1"/>
</dbReference>
<evidence type="ECO:0000256" key="4">
    <source>
        <dbReference type="ARBA" id="ARBA00022589"/>
    </source>
</evidence>
<evidence type="ECO:0000256" key="3">
    <source>
        <dbReference type="ARBA" id="ARBA00005466"/>
    </source>
</evidence>
<accession>A0AAW2Q6Z6</accession>
<dbReference type="InterPro" id="IPR036318">
    <property type="entry name" value="FAD-bd_PCMH-like_sf"/>
</dbReference>
<dbReference type="EMBL" id="JACGWM010000007">
    <property type="protein sequence ID" value="KAL0363650.1"/>
    <property type="molecule type" value="Genomic_DNA"/>
</dbReference>
<dbReference type="GO" id="GO:0016491">
    <property type="term" value="F:oxidoreductase activity"/>
    <property type="evidence" value="ECO:0007669"/>
    <property type="project" value="InterPro"/>
</dbReference>
<dbReference type="Pfam" id="PF01565">
    <property type="entry name" value="FAD_binding_4"/>
    <property type="match status" value="1"/>
</dbReference>
<dbReference type="PANTHER" id="PTHR32448">
    <property type="entry name" value="OS08G0158400 PROTEIN"/>
    <property type="match status" value="1"/>
</dbReference>
<dbReference type="InterPro" id="IPR012951">
    <property type="entry name" value="BBE"/>
</dbReference>
<dbReference type="Pfam" id="PF08031">
    <property type="entry name" value="BBE"/>
    <property type="match status" value="1"/>
</dbReference>
<evidence type="ECO:0000256" key="7">
    <source>
        <dbReference type="ARBA" id="ARBA00022827"/>
    </source>
</evidence>
<proteinExistence type="inferred from homology"/>
<dbReference type="Gene3D" id="3.30.43.10">
    <property type="entry name" value="Uridine Diphospho-n-acetylenolpyruvylglucosamine Reductase, domain 2"/>
    <property type="match status" value="1"/>
</dbReference>
<evidence type="ECO:0000256" key="1">
    <source>
        <dbReference type="ARBA" id="ARBA00001974"/>
    </source>
</evidence>
<dbReference type="AlphaFoldDB" id="A0AAW2Q6Z6"/>
<keyword evidence="9" id="KW-0325">Glycoprotein</keyword>
<dbReference type="InterPro" id="IPR016169">
    <property type="entry name" value="FAD-bd_PCMH_sub2"/>
</dbReference>
<dbReference type="SUPFAM" id="SSF56176">
    <property type="entry name" value="FAD-binding/transporter-associated domain-like"/>
    <property type="match status" value="1"/>
</dbReference>
<evidence type="ECO:0000256" key="6">
    <source>
        <dbReference type="ARBA" id="ARBA00022729"/>
    </source>
</evidence>
<sequence length="617" mass="69858">MPCSSRSRSRIRVRIQHYIETQYVQQTVERRDSRQSRRASSNFDWEKLWRHPSSNNSLVKRQPLKNLPSGRRGAPLANPCLRSPAPPPPFPSRDIGGSSPRSSVDDHVDGFLECLKKEFHNYTSISSLVYTPINSSYQSVLDFSIRNKRFISDSTPKPLVIITPEYEYQIAPIIYCAKHNQLQIRTRSGGHDFEGLSYVTEVPFVIIDLLNFSEITVDAEQKTAWLGAGATIGMLYYNIAVKSPRLAFPAGFSPTVGVGGHFSGGGWGVLLRKYGLAADHVIDARIVDVNGRILDRNSMGEDLFWAIRGGGGASFGVILAWKVRLVDVPETVTVFTIYRDLDQNATQLIHRWQSVAPNFNEDLFLRIVIRRNVSGDGRMTIRAAFNSVFLGGIDRLLAVMEEKFPELGLVRDDCIEMSWIQSILYNTGLPIDSLEPLLDRFQHDVGYYKGKSDYVQEPIPISGLEGIWKLFYEPEGSEAEFLVTPYGGRMAEIPDNATPFPHRAGYLTSKSPRGAYFNYRDLDIGVNNAEGPISIATAKVWGEKYFNKNFKRLVQVKTRVDPKNFFRDEQSIPHADGGQGKRTYEIMWLCRLPIYVFFNLISLLLSMRIRHCDVFSY</sequence>
<evidence type="ECO:0000256" key="9">
    <source>
        <dbReference type="ARBA" id="ARBA00023180"/>
    </source>
</evidence>
<protein>
    <submittedName>
        <fullName evidence="12">Berberine bridge enzyme-like 18</fullName>
    </submittedName>
</protein>
<dbReference type="Gene3D" id="3.40.462.20">
    <property type="match status" value="1"/>
</dbReference>
<evidence type="ECO:0000256" key="8">
    <source>
        <dbReference type="ARBA" id="ARBA00023157"/>
    </source>
</evidence>
<keyword evidence="5" id="KW-0285">Flavoprotein</keyword>
<keyword evidence="7" id="KW-0274">FAD</keyword>
<evidence type="ECO:0000313" key="12">
    <source>
        <dbReference type="EMBL" id="KAL0363650.1"/>
    </source>
</evidence>
<comment type="similarity">
    <text evidence="3">Belongs to the oxygen-dependent FAD-linked oxidoreductase family.</text>
</comment>
<dbReference type="InterPro" id="IPR016167">
    <property type="entry name" value="FAD-bd_PCMH_sub1"/>
</dbReference>
<name>A0AAW2Q6Z6_9LAMI</name>
<organism evidence="12">
    <name type="scientific">Sesamum calycinum</name>
    <dbReference type="NCBI Taxonomy" id="2727403"/>
    <lineage>
        <taxon>Eukaryota</taxon>
        <taxon>Viridiplantae</taxon>
        <taxon>Streptophyta</taxon>
        <taxon>Embryophyta</taxon>
        <taxon>Tracheophyta</taxon>
        <taxon>Spermatophyta</taxon>
        <taxon>Magnoliopsida</taxon>
        <taxon>eudicotyledons</taxon>
        <taxon>Gunneridae</taxon>
        <taxon>Pentapetalae</taxon>
        <taxon>asterids</taxon>
        <taxon>lamiids</taxon>
        <taxon>Lamiales</taxon>
        <taxon>Pedaliaceae</taxon>
        <taxon>Sesamum</taxon>
    </lineage>
</organism>
<comment type="cofactor">
    <cofactor evidence="1">
        <name>FAD</name>
        <dbReference type="ChEBI" id="CHEBI:57692"/>
    </cofactor>
</comment>
<dbReference type="InterPro" id="IPR016166">
    <property type="entry name" value="FAD-bd_PCMH"/>
</dbReference>
<reference evidence="12" key="2">
    <citation type="journal article" date="2024" name="Plant">
        <title>Genomic evolution and insights into agronomic trait innovations of Sesamum species.</title>
        <authorList>
            <person name="Miao H."/>
            <person name="Wang L."/>
            <person name="Qu L."/>
            <person name="Liu H."/>
            <person name="Sun Y."/>
            <person name="Le M."/>
            <person name="Wang Q."/>
            <person name="Wei S."/>
            <person name="Zheng Y."/>
            <person name="Lin W."/>
            <person name="Duan Y."/>
            <person name="Cao H."/>
            <person name="Xiong S."/>
            <person name="Wang X."/>
            <person name="Wei L."/>
            <person name="Li C."/>
            <person name="Ma Q."/>
            <person name="Ju M."/>
            <person name="Zhao R."/>
            <person name="Li G."/>
            <person name="Mu C."/>
            <person name="Tian Q."/>
            <person name="Mei H."/>
            <person name="Zhang T."/>
            <person name="Gao T."/>
            <person name="Zhang H."/>
        </authorList>
    </citation>
    <scope>NUCLEOTIDE SEQUENCE</scope>
    <source>
        <strain evidence="12">KEN8</strain>
    </source>
</reference>
<evidence type="ECO:0000256" key="10">
    <source>
        <dbReference type="SAM" id="MobiDB-lite"/>
    </source>
</evidence>
<comment type="caution">
    <text evidence="12">The sequence shown here is derived from an EMBL/GenBank/DDBJ whole genome shotgun (WGS) entry which is preliminary data.</text>
</comment>
<dbReference type="InterPro" id="IPR006094">
    <property type="entry name" value="Oxid_FAD_bind_N"/>
</dbReference>
<dbReference type="FunFam" id="3.30.43.10:FF:000004">
    <property type="entry name" value="Berberine bridge enzyme-like 15"/>
    <property type="match status" value="1"/>
</dbReference>
<keyword evidence="4" id="KW-0017">Alkaloid metabolism</keyword>
<dbReference type="Gene3D" id="3.30.465.10">
    <property type="match status" value="1"/>
</dbReference>
<comment type="pathway">
    <text evidence="2">Alkaloid biosynthesis.</text>
</comment>
<keyword evidence="8" id="KW-1015">Disulfide bond</keyword>
<keyword evidence="6" id="KW-0732">Signal</keyword>